<protein>
    <submittedName>
        <fullName evidence="2">Putative secreted protein</fullName>
    </submittedName>
</protein>
<accession>A0A2M4C7Y1</accession>
<feature type="signal peptide" evidence="1">
    <location>
        <begin position="1"/>
        <end position="16"/>
    </location>
</feature>
<dbReference type="AlphaFoldDB" id="A0A2M4C7Y1"/>
<evidence type="ECO:0000313" key="2">
    <source>
        <dbReference type="EMBL" id="MBW61424.1"/>
    </source>
</evidence>
<keyword evidence="1" id="KW-0732">Signal</keyword>
<organism evidence="2">
    <name type="scientific">Anopheles marajoara</name>
    <dbReference type="NCBI Taxonomy" id="58244"/>
    <lineage>
        <taxon>Eukaryota</taxon>
        <taxon>Metazoa</taxon>
        <taxon>Ecdysozoa</taxon>
        <taxon>Arthropoda</taxon>
        <taxon>Hexapoda</taxon>
        <taxon>Insecta</taxon>
        <taxon>Pterygota</taxon>
        <taxon>Neoptera</taxon>
        <taxon>Endopterygota</taxon>
        <taxon>Diptera</taxon>
        <taxon>Nematocera</taxon>
        <taxon>Culicoidea</taxon>
        <taxon>Culicidae</taxon>
        <taxon>Anophelinae</taxon>
        <taxon>Anopheles</taxon>
    </lineage>
</organism>
<proteinExistence type="predicted"/>
<feature type="chain" id="PRO_5014986252" evidence="1">
    <location>
        <begin position="17"/>
        <end position="110"/>
    </location>
</feature>
<reference evidence="2" key="1">
    <citation type="submission" date="2018-01" db="EMBL/GenBank/DDBJ databases">
        <title>An insight into the sialome of Amazonian anophelines.</title>
        <authorList>
            <person name="Ribeiro J.M."/>
            <person name="Scarpassa V."/>
            <person name="Calvo E."/>
        </authorList>
    </citation>
    <scope>NUCLEOTIDE SEQUENCE</scope>
    <source>
        <tissue evidence="2">Salivary glands</tissue>
    </source>
</reference>
<evidence type="ECO:0000256" key="1">
    <source>
        <dbReference type="SAM" id="SignalP"/>
    </source>
</evidence>
<sequence>MLPLLLLLMLAASSMSELSDSRELSLPMPSARSRPSAKLPVARACSRCRICDSSILFCRRRSSMSCWCALFFRRMNIMYSAAFFRICARLAFSPCSDGTESRSEVKLSLM</sequence>
<dbReference type="EMBL" id="GGFJ01012283">
    <property type="protein sequence ID" value="MBW61424.1"/>
    <property type="molecule type" value="Transcribed_RNA"/>
</dbReference>
<name>A0A2M4C7Y1_9DIPT</name>